<dbReference type="Pfam" id="PF00437">
    <property type="entry name" value="T2SSE"/>
    <property type="match status" value="1"/>
</dbReference>
<feature type="domain" description="Bacterial type II secretion system protein E" evidence="2">
    <location>
        <begin position="67"/>
        <end position="343"/>
    </location>
</feature>
<sequence length="400" mass="41901">MNAHAGTAPPADTTPLVDRVRSRLAATGGELTQAAVAAAVRAESGGVVSDLDVLSALRVLRQEFIGAGPLDQLLRDPRTTDVLVCGPASVWVDRGAGLERTAVRFPDDGAVRRLAQRLAIAAGRRLDDASPYVDGWVADAGVRLHAVLPPVAADGTCLSLRVLRPAAHDLAALRASGTIDATGEAVLRAVLAARLAFVVSGGTGSGKTTILAALLAAVDPRERVVCVEDAEELRPRHPHVVRLVARPANIEGAGGVTLRDLVRQALRMRPDRLIVGEVRGGEVCDLLAALNTGHDGGAGTIHANSAREVPARMEALAAAGGLPRDALHSQLAAAVQVVLHMHRLPSGARVLDTVAVLGHDLHTDHHAVTVRPVWTRAQGWTADRPVLGALLEEREVTLPW</sequence>
<dbReference type="GO" id="GO:0016887">
    <property type="term" value="F:ATP hydrolysis activity"/>
    <property type="evidence" value="ECO:0007669"/>
    <property type="project" value="InterPro"/>
</dbReference>
<dbReference type="InterPro" id="IPR022399">
    <property type="entry name" value="TadA-like_ATPase"/>
</dbReference>
<dbReference type="InterPro" id="IPR050921">
    <property type="entry name" value="T4SS_GSP_E_ATPase"/>
</dbReference>
<evidence type="ECO:0000313" key="3">
    <source>
        <dbReference type="EMBL" id="TWF77031.1"/>
    </source>
</evidence>
<dbReference type="PANTHER" id="PTHR30486:SF6">
    <property type="entry name" value="TYPE IV PILUS RETRACTATION ATPASE PILT"/>
    <property type="match status" value="1"/>
</dbReference>
<accession>A0A561SQA9</accession>
<dbReference type="Proteomes" id="UP000321261">
    <property type="component" value="Unassembled WGS sequence"/>
</dbReference>
<proteinExistence type="inferred from homology"/>
<organism evidence="3 4">
    <name type="scientific">Pseudonocardia hierapolitana</name>
    <dbReference type="NCBI Taxonomy" id="1128676"/>
    <lineage>
        <taxon>Bacteria</taxon>
        <taxon>Bacillati</taxon>
        <taxon>Actinomycetota</taxon>
        <taxon>Actinomycetes</taxon>
        <taxon>Pseudonocardiales</taxon>
        <taxon>Pseudonocardiaceae</taxon>
        <taxon>Pseudonocardia</taxon>
    </lineage>
</organism>
<evidence type="ECO:0000259" key="2">
    <source>
        <dbReference type="Pfam" id="PF00437"/>
    </source>
</evidence>
<reference evidence="3 4" key="1">
    <citation type="submission" date="2019-06" db="EMBL/GenBank/DDBJ databases">
        <title>Sequencing the genomes of 1000 actinobacteria strains.</title>
        <authorList>
            <person name="Klenk H.-P."/>
        </authorList>
    </citation>
    <scope>NUCLEOTIDE SEQUENCE [LARGE SCALE GENOMIC DNA]</scope>
    <source>
        <strain evidence="3 4">DSM 45671</strain>
    </source>
</reference>
<dbReference type="PANTHER" id="PTHR30486">
    <property type="entry name" value="TWITCHING MOTILITY PROTEIN PILT"/>
    <property type="match status" value="1"/>
</dbReference>
<comment type="caution">
    <text evidence="3">The sequence shown here is derived from an EMBL/GenBank/DDBJ whole genome shotgun (WGS) entry which is preliminary data.</text>
</comment>
<name>A0A561SQA9_9PSEU</name>
<gene>
    <name evidence="3" type="ORF">FHX44_112931</name>
</gene>
<dbReference type="CDD" id="cd01130">
    <property type="entry name" value="VirB11-like_ATPase"/>
    <property type="match status" value="1"/>
</dbReference>
<dbReference type="Gene3D" id="3.30.450.380">
    <property type="match status" value="1"/>
</dbReference>
<dbReference type="SUPFAM" id="SSF52540">
    <property type="entry name" value="P-loop containing nucleoside triphosphate hydrolases"/>
    <property type="match status" value="1"/>
</dbReference>
<protein>
    <submittedName>
        <fullName evidence="3">Pilus assembly protein CpaF</fullName>
    </submittedName>
</protein>
<comment type="similarity">
    <text evidence="1">Belongs to the GSP E family.</text>
</comment>
<dbReference type="AlphaFoldDB" id="A0A561SQA9"/>
<dbReference type="RefSeq" id="WP_147256283.1">
    <property type="nucleotide sequence ID" value="NZ_VIWU01000001.1"/>
</dbReference>
<dbReference type="EMBL" id="VIWU01000001">
    <property type="protein sequence ID" value="TWF77031.1"/>
    <property type="molecule type" value="Genomic_DNA"/>
</dbReference>
<dbReference type="InterPro" id="IPR001482">
    <property type="entry name" value="T2SS/T4SS_dom"/>
</dbReference>
<keyword evidence="4" id="KW-1185">Reference proteome</keyword>
<evidence type="ECO:0000256" key="1">
    <source>
        <dbReference type="ARBA" id="ARBA00006611"/>
    </source>
</evidence>
<dbReference type="OrthoDB" id="9810761at2"/>
<evidence type="ECO:0000313" key="4">
    <source>
        <dbReference type="Proteomes" id="UP000321261"/>
    </source>
</evidence>
<dbReference type="Gene3D" id="3.40.50.300">
    <property type="entry name" value="P-loop containing nucleotide triphosphate hydrolases"/>
    <property type="match status" value="1"/>
</dbReference>
<dbReference type="NCBIfam" id="TIGR03819">
    <property type="entry name" value="heli_sec_ATPase"/>
    <property type="match status" value="1"/>
</dbReference>
<dbReference type="InterPro" id="IPR027417">
    <property type="entry name" value="P-loop_NTPase"/>
</dbReference>